<organism evidence="3 4">
    <name type="scientific">Loxostege sticticalis</name>
    <name type="common">Beet webworm moth</name>
    <dbReference type="NCBI Taxonomy" id="481309"/>
    <lineage>
        <taxon>Eukaryota</taxon>
        <taxon>Metazoa</taxon>
        <taxon>Ecdysozoa</taxon>
        <taxon>Arthropoda</taxon>
        <taxon>Hexapoda</taxon>
        <taxon>Insecta</taxon>
        <taxon>Pterygota</taxon>
        <taxon>Neoptera</taxon>
        <taxon>Endopterygota</taxon>
        <taxon>Lepidoptera</taxon>
        <taxon>Glossata</taxon>
        <taxon>Ditrysia</taxon>
        <taxon>Pyraloidea</taxon>
        <taxon>Crambidae</taxon>
        <taxon>Pyraustinae</taxon>
        <taxon>Loxostege</taxon>
    </lineage>
</organism>
<accession>A0ABD0TMV3</accession>
<feature type="compositionally biased region" description="Basic and acidic residues" evidence="2">
    <location>
        <begin position="166"/>
        <end position="176"/>
    </location>
</feature>
<evidence type="ECO:0000256" key="1">
    <source>
        <dbReference type="SAM" id="Coils"/>
    </source>
</evidence>
<dbReference type="AlphaFoldDB" id="A0ABD0TMV3"/>
<name>A0ABD0TMV3_LOXSC</name>
<protein>
    <recommendedName>
        <fullName evidence="5">Regulatory protein zeste</fullName>
    </recommendedName>
</protein>
<sequence>MSIKRHFEFVMAEDTNGTRLVSYEQVKTMVDFMGQNIKFATGSLRTLEARHTSKKLWAELTKMLNDCRMGTKKSADGWSKYWSDFKNKLKNKVRTLKKQKCGFTLDKTVTPLTKLEKRALVILGPHFEKMLSRTELFVDKTNDIPPEVKLEAFQESSEYCKDQIENSNDRLSGAERDSEDSAQSSNEDYMEDIDLNSNDPLVHNLYPKWLIEVEKKRADAELLRTTAEENRARASAKSAEAALIQAEALKKLAEAAVVQANAIAQIAAVLESRSHTDDVLSVSSSTSLPGYRIAN</sequence>
<evidence type="ECO:0008006" key="5">
    <source>
        <dbReference type="Google" id="ProtNLM"/>
    </source>
</evidence>
<evidence type="ECO:0000256" key="2">
    <source>
        <dbReference type="SAM" id="MobiDB-lite"/>
    </source>
</evidence>
<evidence type="ECO:0000313" key="3">
    <source>
        <dbReference type="EMBL" id="KAL0850625.1"/>
    </source>
</evidence>
<dbReference type="Proteomes" id="UP001549921">
    <property type="component" value="Unassembled WGS sequence"/>
</dbReference>
<dbReference type="EMBL" id="JBEDNZ010000003">
    <property type="protein sequence ID" value="KAL0850625.1"/>
    <property type="molecule type" value="Genomic_DNA"/>
</dbReference>
<gene>
    <name evidence="3" type="ORF">ABMA28_012383</name>
</gene>
<comment type="caution">
    <text evidence="3">The sequence shown here is derived from an EMBL/GenBank/DDBJ whole genome shotgun (WGS) entry which is preliminary data.</text>
</comment>
<feature type="region of interest" description="Disordered" evidence="2">
    <location>
        <begin position="166"/>
        <end position="195"/>
    </location>
</feature>
<proteinExistence type="predicted"/>
<reference evidence="3 4" key="1">
    <citation type="submission" date="2024-06" db="EMBL/GenBank/DDBJ databases">
        <title>A chromosome-level genome assembly of beet webworm, Loxostege sticticalis.</title>
        <authorList>
            <person name="Zhang Y."/>
        </authorList>
    </citation>
    <scope>NUCLEOTIDE SEQUENCE [LARGE SCALE GENOMIC DNA]</scope>
    <source>
        <strain evidence="3">AQ028</strain>
        <tissue evidence="3">Male pupae</tissue>
    </source>
</reference>
<feature type="coiled-coil region" evidence="1">
    <location>
        <begin position="210"/>
        <end position="256"/>
    </location>
</feature>
<evidence type="ECO:0000313" key="4">
    <source>
        <dbReference type="Proteomes" id="UP001549921"/>
    </source>
</evidence>
<keyword evidence="1" id="KW-0175">Coiled coil</keyword>